<proteinExistence type="inferred from homology"/>
<keyword evidence="3" id="KW-0050">Antiport</keyword>
<comment type="subcellular location">
    <subcellularLocation>
        <location evidence="1">Membrane</location>
        <topology evidence="1">Multi-pass membrane protein</topology>
    </subcellularLocation>
</comment>
<evidence type="ECO:0000256" key="2">
    <source>
        <dbReference type="ARBA" id="ARBA00005364"/>
    </source>
</evidence>
<evidence type="ECO:0000256" key="5">
    <source>
        <dbReference type="ARBA" id="ARBA00022692"/>
    </source>
</evidence>
<dbReference type="Gene3D" id="1.20.1420.30">
    <property type="entry name" value="NCX, central ion-binding region"/>
    <property type="match status" value="2"/>
</dbReference>
<evidence type="ECO:0000256" key="7">
    <source>
        <dbReference type="ARBA" id="ARBA00023136"/>
    </source>
</evidence>
<feature type="domain" description="Sodium/calcium exchanger membrane region" evidence="9">
    <location>
        <begin position="409"/>
        <end position="559"/>
    </location>
</feature>
<feature type="transmembrane region" description="Helical" evidence="8">
    <location>
        <begin position="543"/>
        <end position="561"/>
    </location>
</feature>
<dbReference type="GeneID" id="100368596"/>
<sequence length="577" mass="64471">MASENTESTPDIRKFLRKKVTTRNRLLLCGYSIFAGALAVAYISKSLASSGEPNELLDRLRKRSTDNVTFTAVLLNDVNLPNCTPPAIDQFPADLFSREQRQHGGVLLHFLISLYMFIALAIVCDDYFVSSLESISEKLNLQSDVAGATFMAVGSSAPELFTSVIGVFITEDDVGIGTIVGSAVFNLLCIIALCGLLAGTVINLSWWPLFRDSICYIISILALVVVMADEIIQWYETVFLLILYALYILLMFFNQRISSVIISRVTLWNKHTCMLYNRVSTEEKSPLVFDSLATPSNRRDIGLEEIEMMEENMNTLKFEIVEESEKKESISTANGVITKENDYESLQAKSPSDLEKKDEVCIEENETNSPLNIPDKNWKKLLWIITIPINAVLYTTVPDCRSENWKRWYIFTFMMSTLWIAVFSYILVWMVTVIGDTLNIPDTIMGLTLLAAGTSVPDALASIIVAKDGYGDMAVSNSIGSNIFDILLCLGLPWFIKTVVIATGSDIYIHGAGLTYTALMLLVTVSILLISIALNKWRLDKKLGYIFLLIYAVFMSFAVMYELNVFGMFSLPSCPRP</sequence>
<feature type="transmembrane region" description="Helical" evidence="8">
    <location>
        <begin position="209"/>
        <end position="228"/>
    </location>
</feature>
<evidence type="ECO:0000256" key="8">
    <source>
        <dbReference type="SAM" id="Phobius"/>
    </source>
</evidence>
<reference evidence="11" key="1">
    <citation type="submission" date="2025-08" db="UniProtKB">
        <authorList>
            <consortium name="RefSeq"/>
        </authorList>
    </citation>
    <scope>IDENTIFICATION</scope>
    <source>
        <tissue evidence="11">Testes</tissue>
    </source>
</reference>
<evidence type="ECO:0000256" key="3">
    <source>
        <dbReference type="ARBA" id="ARBA00022449"/>
    </source>
</evidence>
<feature type="transmembrane region" description="Helical" evidence="8">
    <location>
        <begin position="26"/>
        <end position="44"/>
    </location>
</feature>
<protein>
    <submittedName>
        <fullName evidence="11">Sodium/potassium/calcium exchanger 3-like</fullName>
    </submittedName>
</protein>
<evidence type="ECO:0000256" key="6">
    <source>
        <dbReference type="ARBA" id="ARBA00022989"/>
    </source>
</evidence>
<keyword evidence="5 8" id="KW-0812">Transmembrane</keyword>
<feature type="domain" description="Sodium/calcium exchanger membrane region" evidence="9">
    <location>
        <begin position="111"/>
        <end position="252"/>
    </location>
</feature>
<feature type="transmembrane region" description="Helical" evidence="8">
    <location>
        <begin position="508"/>
        <end position="531"/>
    </location>
</feature>
<gene>
    <name evidence="11" type="primary">LOC100368596</name>
</gene>
<dbReference type="InterPro" id="IPR044880">
    <property type="entry name" value="NCX_ion-bd_dom_sf"/>
</dbReference>
<keyword evidence="4" id="KW-0109">Calcium transport</keyword>
<comment type="similarity">
    <text evidence="2">Belongs to the Ca(2+):cation antiporter (CaCA) (TC 2.A.19) family. SLC24A subfamily.</text>
</comment>
<organism evidence="10 11">
    <name type="scientific">Saccoglossus kowalevskii</name>
    <name type="common">Acorn worm</name>
    <dbReference type="NCBI Taxonomy" id="10224"/>
    <lineage>
        <taxon>Eukaryota</taxon>
        <taxon>Metazoa</taxon>
        <taxon>Hemichordata</taxon>
        <taxon>Enteropneusta</taxon>
        <taxon>Harrimaniidae</taxon>
        <taxon>Saccoglossus</taxon>
    </lineage>
</organism>
<evidence type="ECO:0000256" key="1">
    <source>
        <dbReference type="ARBA" id="ARBA00004141"/>
    </source>
</evidence>
<feature type="transmembrane region" description="Helical" evidence="8">
    <location>
        <begin position="145"/>
        <end position="169"/>
    </location>
</feature>
<keyword evidence="4" id="KW-0813">Transport</keyword>
<dbReference type="PANTHER" id="PTHR10846:SF73">
    <property type="entry name" value="SODIUM_CALCIUM EXCHANGER MEMBRANE REGION DOMAIN-CONTAINING PROTEIN"/>
    <property type="match status" value="1"/>
</dbReference>
<dbReference type="InterPro" id="IPR004837">
    <property type="entry name" value="NaCa_Exmemb"/>
</dbReference>
<evidence type="ECO:0000259" key="9">
    <source>
        <dbReference type="Pfam" id="PF01699"/>
    </source>
</evidence>
<keyword evidence="6 8" id="KW-1133">Transmembrane helix</keyword>
<feature type="transmembrane region" description="Helical" evidence="8">
    <location>
        <begin position="175"/>
        <end position="197"/>
    </location>
</feature>
<evidence type="ECO:0000256" key="4">
    <source>
        <dbReference type="ARBA" id="ARBA00022568"/>
    </source>
</evidence>
<keyword evidence="4" id="KW-0106">Calcium</keyword>
<dbReference type="Proteomes" id="UP000694865">
    <property type="component" value="Unplaced"/>
</dbReference>
<feature type="transmembrane region" description="Helical" evidence="8">
    <location>
        <begin position="234"/>
        <end position="254"/>
    </location>
</feature>
<dbReference type="NCBIfam" id="TIGR00367">
    <property type="entry name" value="calcium/sodium antiporter"/>
    <property type="match status" value="1"/>
</dbReference>
<feature type="transmembrane region" description="Helical" evidence="8">
    <location>
        <begin position="106"/>
        <end position="124"/>
    </location>
</feature>
<dbReference type="Pfam" id="PF01699">
    <property type="entry name" value="Na_Ca_ex"/>
    <property type="match status" value="2"/>
</dbReference>
<keyword evidence="7 8" id="KW-0472">Membrane</keyword>
<feature type="transmembrane region" description="Helical" evidence="8">
    <location>
        <begin position="444"/>
        <end position="466"/>
    </location>
</feature>
<dbReference type="PANTHER" id="PTHR10846">
    <property type="entry name" value="SODIUM/POTASSIUM/CALCIUM EXCHANGER"/>
    <property type="match status" value="1"/>
</dbReference>
<name>A0ABM0MPD2_SACKO</name>
<dbReference type="RefSeq" id="XP_006821873.1">
    <property type="nucleotide sequence ID" value="XM_006821810.1"/>
</dbReference>
<evidence type="ECO:0000313" key="11">
    <source>
        <dbReference type="RefSeq" id="XP_006821873.1"/>
    </source>
</evidence>
<evidence type="ECO:0000313" key="10">
    <source>
        <dbReference type="Proteomes" id="UP000694865"/>
    </source>
</evidence>
<accession>A0ABM0MPD2</accession>
<dbReference type="InterPro" id="IPR004481">
    <property type="entry name" value="K/Na/Ca-exchanger"/>
</dbReference>
<keyword evidence="4" id="KW-0406">Ion transport</keyword>
<feature type="transmembrane region" description="Helical" evidence="8">
    <location>
        <begin position="408"/>
        <end position="432"/>
    </location>
</feature>
<keyword evidence="10" id="KW-1185">Reference proteome</keyword>